<evidence type="ECO:0000313" key="3">
    <source>
        <dbReference type="Proteomes" id="UP000245489"/>
    </source>
</evidence>
<keyword evidence="2" id="KW-0413">Isomerase</keyword>
<dbReference type="InterPro" id="IPR036249">
    <property type="entry name" value="Thioredoxin-like_sf"/>
</dbReference>
<gene>
    <name evidence="2" type="ORF">LV89_03285</name>
</gene>
<dbReference type="InterPro" id="IPR001853">
    <property type="entry name" value="DSBA-like_thioredoxin_dom"/>
</dbReference>
<dbReference type="EMBL" id="QGGO01000018">
    <property type="protein sequence ID" value="PWK23017.1"/>
    <property type="molecule type" value="Genomic_DNA"/>
</dbReference>
<dbReference type="SUPFAM" id="SSF52833">
    <property type="entry name" value="Thioredoxin-like"/>
    <property type="match status" value="1"/>
</dbReference>
<proteinExistence type="predicted"/>
<reference evidence="2 3" key="1">
    <citation type="submission" date="2018-05" db="EMBL/GenBank/DDBJ databases">
        <title>Genomic Encyclopedia of Archaeal and Bacterial Type Strains, Phase II (KMG-II): from individual species to whole genera.</title>
        <authorList>
            <person name="Goeker M."/>
        </authorList>
    </citation>
    <scope>NUCLEOTIDE SEQUENCE [LARGE SCALE GENOMIC DNA]</scope>
    <source>
        <strain evidence="2 3">DSM 22214</strain>
    </source>
</reference>
<organism evidence="2 3">
    <name type="scientific">Arcicella aurantiaca</name>
    <dbReference type="NCBI Taxonomy" id="591202"/>
    <lineage>
        <taxon>Bacteria</taxon>
        <taxon>Pseudomonadati</taxon>
        <taxon>Bacteroidota</taxon>
        <taxon>Cytophagia</taxon>
        <taxon>Cytophagales</taxon>
        <taxon>Flectobacillaceae</taxon>
        <taxon>Arcicella</taxon>
    </lineage>
</organism>
<comment type="caution">
    <text evidence="2">The sequence shown here is derived from an EMBL/GenBank/DDBJ whole genome shotgun (WGS) entry which is preliminary data.</text>
</comment>
<dbReference type="RefSeq" id="WP_109743977.1">
    <property type="nucleotide sequence ID" value="NZ_QGGO01000018.1"/>
</dbReference>
<feature type="domain" description="DSBA-like thioredoxin" evidence="1">
    <location>
        <begin position="19"/>
        <end position="222"/>
    </location>
</feature>
<protein>
    <submittedName>
        <fullName evidence="2">Putative DsbA family dithiol-disulfide isomerase</fullName>
    </submittedName>
</protein>
<evidence type="ECO:0000313" key="2">
    <source>
        <dbReference type="EMBL" id="PWK23017.1"/>
    </source>
</evidence>
<dbReference type="Pfam" id="PF01323">
    <property type="entry name" value="DSBA"/>
    <property type="match status" value="1"/>
</dbReference>
<dbReference type="GO" id="GO:0016491">
    <property type="term" value="F:oxidoreductase activity"/>
    <property type="evidence" value="ECO:0007669"/>
    <property type="project" value="InterPro"/>
</dbReference>
<accession>A0A316DXA1</accession>
<keyword evidence="3" id="KW-1185">Reference proteome</keyword>
<dbReference type="Gene3D" id="3.40.30.10">
    <property type="entry name" value="Glutaredoxin"/>
    <property type="match status" value="1"/>
</dbReference>
<dbReference type="CDD" id="cd03024">
    <property type="entry name" value="DsbA_FrnE"/>
    <property type="match status" value="1"/>
</dbReference>
<sequence length="246" mass="27999">MDKLELMNFKMNKKIKIRVDVVSDIVCPWCYIGKRRLENAIKYTQTSDNVQVEDIEIVYHPFQLDPSVPIEGTDFQLYMENRFGGNILDKFHQVEQAAETEGLSFDFANLPKAINTFTLHRILTLAEQEGIQADVKEAFMKAYFVDKIDLTVDENLVSIMANYGWDGAKTKGIIYSDIASDEVKEEMNYYRQLGISGVPFFIFNQKYAVSGAQPSDVFTEVIEKVAQELEIANVEGEVCDIDGENC</sequence>
<dbReference type="PANTHER" id="PTHR13887">
    <property type="entry name" value="GLUTATHIONE S-TRANSFERASE KAPPA"/>
    <property type="match status" value="1"/>
</dbReference>
<dbReference type="GO" id="GO:0016853">
    <property type="term" value="F:isomerase activity"/>
    <property type="evidence" value="ECO:0007669"/>
    <property type="project" value="UniProtKB-KW"/>
</dbReference>
<dbReference type="PANTHER" id="PTHR13887:SF41">
    <property type="entry name" value="THIOREDOXIN SUPERFAMILY PROTEIN"/>
    <property type="match status" value="1"/>
</dbReference>
<dbReference type="AlphaFoldDB" id="A0A316DXA1"/>
<name>A0A316DXA1_9BACT</name>
<evidence type="ECO:0000259" key="1">
    <source>
        <dbReference type="Pfam" id="PF01323"/>
    </source>
</evidence>
<dbReference type="Proteomes" id="UP000245489">
    <property type="component" value="Unassembled WGS sequence"/>
</dbReference>